<dbReference type="RefSeq" id="WP_158635321.1">
    <property type="nucleotide sequence ID" value="NZ_VLKN01000004.1"/>
</dbReference>
<dbReference type="InterPro" id="IPR050179">
    <property type="entry name" value="Trans_hexapeptide_repeat"/>
</dbReference>
<dbReference type="OrthoDB" id="9794407at2"/>
<keyword evidence="3" id="KW-0012">Acyltransferase</keyword>
<dbReference type="Proteomes" id="UP000315167">
    <property type="component" value="Unassembled WGS sequence"/>
</dbReference>
<dbReference type="InterPro" id="IPR011004">
    <property type="entry name" value="Trimer_LpxA-like_sf"/>
</dbReference>
<dbReference type="InterPro" id="IPR020019">
    <property type="entry name" value="AcTrfase_PglD-like"/>
</dbReference>
<evidence type="ECO:0000313" key="3">
    <source>
        <dbReference type="EMBL" id="TWI02969.1"/>
    </source>
</evidence>
<sequence length="215" mass="22290">MKRLAIVGAGDLGLQLANLARISGGYTLAGFFDDTRSPGDVVADSEVLGHLVDIEPAFALGQYDCLVVAVGYKHLALRQKIHDRHVDSIPFATLVHPSAIIDPSCHIEEGTVIYPGCVLDMGVSIGANSLLNVGCVVAHHSEIGSGCFLSPAVSIAGFVRVESGCVLGIGTVVIDNLRIASGSRTGAGAVVTRHLEVPGLYLGVPARLAKEAMPS</sequence>
<keyword evidence="4" id="KW-1185">Reference proteome</keyword>
<organism evidence="3 4">
    <name type="scientific">Luteimonas cucumeris</name>
    <dbReference type="NCBI Taxonomy" id="985012"/>
    <lineage>
        <taxon>Bacteria</taxon>
        <taxon>Pseudomonadati</taxon>
        <taxon>Pseudomonadota</taxon>
        <taxon>Gammaproteobacteria</taxon>
        <taxon>Lysobacterales</taxon>
        <taxon>Lysobacteraceae</taxon>
        <taxon>Luteimonas</taxon>
    </lineage>
</organism>
<dbReference type="Gene3D" id="2.160.10.10">
    <property type="entry name" value="Hexapeptide repeat proteins"/>
    <property type="match status" value="1"/>
</dbReference>
<dbReference type="GO" id="GO:0016746">
    <property type="term" value="F:acyltransferase activity"/>
    <property type="evidence" value="ECO:0007669"/>
    <property type="project" value="UniProtKB-KW"/>
</dbReference>
<name>A0A562L5N1_9GAMM</name>
<comment type="caution">
    <text evidence="3">The sequence shown here is derived from an EMBL/GenBank/DDBJ whole genome shotgun (WGS) entry which is preliminary data.</text>
</comment>
<gene>
    <name evidence="3" type="ORF">IP90_02071</name>
</gene>
<dbReference type="PANTHER" id="PTHR43300">
    <property type="entry name" value="ACETYLTRANSFERASE"/>
    <property type="match status" value="1"/>
</dbReference>
<dbReference type="Gene3D" id="3.40.50.20">
    <property type="match status" value="1"/>
</dbReference>
<accession>A0A562L5N1</accession>
<proteinExistence type="inferred from homology"/>
<reference evidence="3 4" key="1">
    <citation type="journal article" date="2015" name="Stand. Genomic Sci.">
        <title>Genomic Encyclopedia of Bacterial and Archaeal Type Strains, Phase III: the genomes of soil and plant-associated and newly described type strains.</title>
        <authorList>
            <person name="Whitman W.B."/>
            <person name="Woyke T."/>
            <person name="Klenk H.P."/>
            <person name="Zhou Y."/>
            <person name="Lilburn T.G."/>
            <person name="Beck B.J."/>
            <person name="De Vos P."/>
            <person name="Vandamme P."/>
            <person name="Eisen J.A."/>
            <person name="Garrity G."/>
            <person name="Hugenholtz P."/>
            <person name="Kyrpides N.C."/>
        </authorList>
    </citation>
    <scope>NUCLEOTIDE SEQUENCE [LARGE SCALE GENOMIC DNA]</scope>
    <source>
        <strain evidence="3 4">CGMCC 1.10821</strain>
    </source>
</reference>
<evidence type="ECO:0000313" key="4">
    <source>
        <dbReference type="Proteomes" id="UP000315167"/>
    </source>
</evidence>
<evidence type="ECO:0000256" key="2">
    <source>
        <dbReference type="PIRSR" id="PIRSR620019-2"/>
    </source>
</evidence>
<dbReference type="PANTHER" id="PTHR43300:SF7">
    <property type="entry name" value="UDP-N-ACETYLBACILLOSAMINE N-ACETYLTRANSFERASE"/>
    <property type="match status" value="1"/>
</dbReference>
<keyword evidence="3" id="KW-0808">Transferase</keyword>
<evidence type="ECO:0000256" key="1">
    <source>
        <dbReference type="ARBA" id="ARBA00007274"/>
    </source>
</evidence>
<protein>
    <submittedName>
        <fullName evidence="3">Sugar O-acyltransferase (Sialic acid O-acetyltransferase NeuD family)</fullName>
    </submittedName>
</protein>
<feature type="binding site" evidence="2">
    <location>
        <position position="169"/>
    </location>
    <ligand>
        <name>acetyl-CoA</name>
        <dbReference type="ChEBI" id="CHEBI:57288"/>
    </ligand>
</feature>
<comment type="similarity">
    <text evidence="1">Belongs to the transferase hexapeptide repeat family.</text>
</comment>
<feature type="binding site" evidence="2">
    <location>
        <position position="71"/>
    </location>
    <ligand>
        <name>substrate</name>
    </ligand>
</feature>
<dbReference type="AlphaFoldDB" id="A0A562L5N1"/>
<dbReference type="CDD" id="cd03360">
    <property type="entry name" value="LbH_AT_putative"/>
    <property type="match status" value="1"/>
</dbReference>
<dbReference type="EMBL" id="VLKN01000004">
    <property type="protein sequence ID" value="TWI02969.1"/>
    <property type="molecule type" value="Genomic_DNA"/>
</dbReference>
<dbReference type="NCBIfam" id="TIGR03570">
    <property type="entry name" value="NeuD_NnaD"/>
    <property type="match status" value="1"/>
</dbReference>
<dbReference type="SUPFAM" id="SSF51161">
    <property type="entry name" value="Trimeric LpxA-like enzymes"/>
    <property type="match status" value="1"/>
</dbReference>